<feature type="binding site" evidence="11 13">
    <location>
        <position position="219"/>
    </location>
    <ligand>
        <name>[2Fe-2S] cluster</name>
        <dbReference type="ChEBI" id="CHEBI:190135"/>
    </ligand>
</feature>
<feature type="binding site" evidence="11 13">
    <location>
        <position position="231"/>
    </location>
    <ligand>
        <name>[2Fe-2S] cluster</name>
        <dbReference type="ChEBI" id="CHEBI:190135"/>
    </ligand>
</feature>
<dbReference type="PROSITE" id="PS51384">
    <property type="entry name" value="FAD_FR"/>
    <property type="match status" value="1"/>
</dbReference>
<feature type="binding site" evidence="11 12">
    <location>
        <begin position="71"/>
        <end position="72"/>
    </location>
    <ligand>
        <name>FAD</name>
        <dbReference type="ChEBI" id="CHEBI:57692"/>
    </ligand>
</feature>
<dbReference type="SUPFAM" id="SSF52343">
    <property type="entry name" value="Ferredoxin reductase-like, C-terminal NADP-linked domain"/>
    <property type="match status" value="1"/>
</dbReference>
<evidence type="ECO:0000256" key="13">
    <source>
        <dbReference type="PIRSR" id="PIRSR006816-2"/>
    </source>
</evidence>
<reference evidence="16" key="1">
    <citation type="submission" date="2017-02" db="EMBL/GenBank/DDBJ databases">
        <authorList>
            <person name="Varghese N."/>
            <person name="Submissions S."/>
        </authorList>
    </citation>
    <scope>NUCLEOTIDE SEQUENCE [LARGE SCALE GENOMIC DNA]</scope>
    <source>
        <strain evidence="16">ATCC 25662</strain>
    </source>
</reference>
<comment type="function">
    <text evidence="11">Responsible for channeling the electrons from the oxidation of dihydroorotate from the FMN redox center in the PyrD type B subunit to the ultimate electron acceptor NAD(+).</text>
</comment>
<protein>
    <recommendedName>
        <fullName evidence="11">Dihydroorotate dehydrogenase B (NAD(+)), electron transfer subunit</fullName>
    </recommendedName>
    <alternativeName>
        <fullName evidence="11">Dihydroorotate oxidase B, electron transfer subunit</fullName>
    </alternativeName>
</protein>
<evidence type="ECO:0000256" key="8">
    <source>
        <dbReference type="ARBA" id="ARBA00022982"/>
    </source>
</evidence>
<dbReference type="UniPathway" id="UPA00070">
    <property type="reaction ID" value="UER00945"/>
</dbReference>
<gene>
    <name evidence="11" type="primary">pyrK</name>
    <name evidence="15" type="ORF">SAMN02745191_1785</name>
</gene>
<comment type="cofactor">
    <cofactor evidence="11">
        <name>[2Fe-2S] cluster</name>
        <dbReference type="ChEBI" id="CHEBI:190135"/>
    </cofactor>
    <text evidence="11">Binds 1 [2Fe-2S] cluster per subunit.</text>
</comment>
<evidence type="ECO:0000256" key="9">
    <source>
        <dbReference type="ARBA" id="ARBA00023004"/>
    </source>
</evidence>
<dbReference type="InterPro" id="IPR019480">
    <property type="entry name" value="Dihydroorotate_DH_Fe-S-bd"/>
</dbReference>
<evidence type="ECO:0000259" key="14">
    <source>
        <dbReference type="PROSITE" id="PS51384"/>
    </source>
</evidence>
<keyword evidence="16" id="KW-1185">Reference proteome</keyword>
<name>A0A1T4NYF3_9FIRM</name>
<dbReference type="GO" id="GO:0051537">
    <property type="term" value="F:2 iron, 2 sulfur cluster binding"/>
    <property type="evidence" value="ECO:0007669"/>
    <property type="project" value="UniProtKB-KW"/>
</dbReference>
<dbReference type="CDD" id="cd06218">
    <property type="entry name" value="DHOD_e_trans"/>
    <property type="match status" value="1"/>
</dbReference>
<comment type="similarity">
    <text evidence="1 11">Belongs to the PyrK family.</text>
</comment>
<dbReference type="InterPro" id="IPR023455">
    <property type="entry name" value="Dihydroorotate_DHASE_ETsu"/>
</dbReference>
<dbReference type="PANTHER" id="PTHR43513:SF3">
    <property type="entry name" value="DIHYDROOROTATE DEHYDROGENASE B (NAD(+)), ELECTRON TRANSFER SUBUNIT-RELATED"/>
    <property type="match status" value="1"/>
</dbReference>
<keyword evidence="4 11" id="KW-0001">2Fe-2S</keyword>
<dbReference type="InterPro" id="IPR012165">
    <property type="entry name" value="Cyt_c3_hydrogenase_gsu"/>
</dbReference>
<dbReference type="HAMAP" id="MF_01211">
    <property type="entry name" value="DHODB_Fe_S_bind"/>
    <property type="match status" value="1"/>
</dbReference>
<dbReference type="Gene3D" id="2.40.30.10">
    <property type="entry name" value="Translation factors"/>
    <property type="match status" value="1"/>
</dbReference>
<evidence type="ECO:0000256" key="11">
    <source>
        <dbReference type="HAMAP-Rule" id="MF_01211"/>
    </source>
</evidence>
<evidence type="ECO:0000256" key="7">
    <source>
        <dbReference type="ARBA" id="ARBA00022975"/>
    </source>
</evidence>
<dbReference type="EMBL" id="FUWY01000005">
    <property type="protein sequence ID" value="SJZ84245.1"/>
    <property type="molecule type" value="Genomic_DNA"/>
</dbReference>
<dbReference type="InterPro" id="IPR017927">
    <property type="entry name" value="FAD-bd_FR_type"/>
</dbReference>
<feature type="binding site" evidence="11 12">
    <location>
        <begin position="49"/>
        <end position="52"/>
    </location>
    <ligand>
        <name>FAD</name>
        <dbReference type="ChEBI" id="CHEBI:57692"/>
    </ligand>
</feature>
<dbReference type="OrthoDB" id="9789468at2"/>
<dbReference type="Proteomes" id="UP000243297">
    <property type="component" value="Unassembled WGS sequence"/>
</dbReference>
<evidence type="ECO:0000256" key="1">
    <source>
        <dbReference type="ARBA" id="ARBA00006422"/>
    </source>
</evidence>
<dbReference type="GO" id="GO:0044205">
    <property type="term" value="P:'de novo' UMP biosynthetic process"/>
    <property type="evidence" value="ECO:0007669"/>
    <property type="project" value="UniProtKB-UniRule"/>
</dbReference>
<dbReference type="Gene3D" id="2.10.240.10">
    <property type="entry name" value="Dihydroorotate dehydrogenase, electron transfer subunit"/>
    <property type="match status" value="1"/>
</dbReference>
<dbReference type="Pfam" id="PF10418">
    <property type="entry name" value="DHODB_Fe-S_bind"/>
    <property type="match status" value="1"/>
</dbReference>
<dbReference type="PANTHER" id="PTHR43513">
    <property type="entry name" value="DIHYDROOROTATE DEHYDROGENASE B (NAD(+)), ELECTRON TRANSFER SUBUNIT"/>
    <property type="match status" value="1"/>
</dbReference>
<dbReference type="InterPro" id="IPR050353">
    <property type="entry name" value="PyrK_electron_transfer"/>
</dbReference>
<dbReference type="PIRSF" id="PIRSF006816">
    <property type="entry name" value="Cyc3_hyd_g"/>
    <property type="match status" value="1"/>
</dbReference>
<keyword evidence="2 11" id="KW-0813">Transport</keyword>
<keyword evidence="10 11" id="KW-0411">Iron-sulfur</keyword>
<organism evidence="15 16">
    <name type="scientific">Anaerorhabdus furcosa</name>
    <dbReference type="NCBI Taxonomy" id="118967"/>
    <lineage>
        <taxon>Bacteria</taxon>
        <taxon>Bacillati</taxon>
        <taxon>Bacillota</taxon>
        <taxon>Erysipelotrichia</taxon>
        <taxon>Erysipelotrichales</taxon>
        <taxon>Erysipelotrichaceae</taxon>
        <taxon>Anaerorhabdus</taxon>
    </lineage>
</organism>
<evidence type="ECO:0000313" key="16">
    <source>
        <dbReference type="Proteomes" id="UP000243297"/>
    </source>
</evidence>
<evidence type="ECO:0000256" key="10">
    <source>
        <dbReference type="ARBA" id="ARBA00023014"/>
    </source>
</evidence>
<dbReference type="SUPFAM" id="SSF63380">
    <property type="entry name" value="Riboflavin synthase domain-like"/>
    <property type="match status" value="1"/>
</dbReference>
<dbReference type="InterPro" id="IPR017938">
    <property type="entry name" value="Riboflavin_synthase-like_b-brl"/>
</dbReference>
<dbReference type="GO" id="GO:0050660">
    <property type="term" value="F:flavin adenine dinucleotide binding"/>
    <property type="evidence" value="ECO:0007669"/>
    <property type="project" value="InterPro"/>
</dbReference>
<sequence length="247" mass="27179">MKSIQTYKILQNEPLTQNVYKMILEGDTSWVTNPGQFINITIDTEYLKRPISLCDYDDSTLTIIYKVVGAGTSWMAKQEVGKEIEVLVGLGNGFTPQQSKHALLVGGGVGVPPLYRLCKDLIEKGVEVEVVLGFNTKSECFYENEFKLLGASVTVCTVDGSYGTKGFVSEVIQGDLKNYPYYSCGPLPMLKAVFDASNTQGQLSFEERMGCGFGACMGCSCKTLTGYKRICVEGPVMKSEEILWTKD</sequence>
<dbReference type="GO" id="GO:0009055">
    <property type="term" value="F:electron transfer activity"/>
    <property type="evidence" value="ECO:0007669"/>
    <property type="project" value="UniProtKB-UniRule"/>
</dbReference>
<dbReference type="InterPro" id="IPR001433">
    <property type="entry name" value="OxRdtase_FAD/NAD-bd"/>
</dbReference>
<accession>A0A1T4NYF3</accession>
<dbReference type="Gene3D" id="3.40.50.80">
    <property type="entry name" value="Nucleotide-binding domain of ferredoxin-NADP reductase (FNR) module"/>
    <property type="match status" value="1"/>
</dbReference>
<dbReference type="InterPro" id="IPR037117">
    <property type="entry name" value="Dihydroorotate_DH_ele_sf"/>
</dbReference>
<feature type="domain" description="FAD-binding FR-type" evidence="14">
    <location>
        <begin position="2"/>
        <end position="97"/>
    </location>
</feature>
<comment type="cofactor">
    <cofactor evidence="11 12">
        <name>FAD</name>
        <dbReference type="ChEBI" id="CHEBI:57692"/>
    </cofactor>
    <text evidence="11 12">Binds 1 FAD per subunit.</text>
</comment>
<proteinExistence type="inferred from homology"/>
<evidence type="ECO:0000256" key="2">
    <source>
        <dbReference type="ARBA" id="ARBA00022448"/>
    </source>
</evidence>
<feature type="binding site" evidence="11 13">
    <location>
        <position position="216"/>
    </location>
    <ligand>
        <name>[2Fe-2S] cluster</name>
        <dbReference type="ChEBI" id="CHEBI:190135"/>
    </ligand>
</feature>
<keyword evidence="6 11" id="KW-0274">FAD</keyword>
<dbReference type="RefSeq" id="WP_078712191.1">
    <property type="nucleotide sequence ID" value="NZ_FUWY01000005.1"/>
</dbReference>
<evidence type="ECO:0000256" key="3">
    <source>
        <dbReference type="ARBA" id="ARBA00022630"/>
    </source>
</evidence>
<dbReference type="STRING" id="118967.SAMN02745191_1785"/>
<comment type="cofactor">
    <cofactor evidence="13">
        <name>[2Fe-2S] cluster</name>
        <dbReference type="ChEBI" id="CHEBI:190135"/>
    </cofactor>
    <text evidence="13">Binds 1 [2Fe-2S] cluster per subunit.</text>
</comment>
<feature type="binding site" evidence="11 13">
    <location>
        <position position="211"/>
    </location>
    <ligand>
        <name>[2Fe-2S] cluster</name>
        <dbReference type="ChEBI" id="CHEBI:190135"/>
    </ligand>
</feature>
<comment type="pathway">
    <text evidence="11">Pyrimidine metabolism; UMP biosynthesis via de novo pathway; orotate from (S)-dihydroorotate (NAD(+) route): step 1/1.</text>
</comment>
<keyword evidence="7 11" id="KW-0665">Pyrimidine biosynthesis</keyword>
<keyword evidence="3 11" id="KW-0285">Flavoprotein</keyword>
<dbReference type="Pfam" id="PF00175">
    <property type="entry name" value="NAD_binding_1"/>
    <property type="match status" value="1"/>
</dbReference>
<dbReference type="InterPro" id="IPR039261">
    <property type="entry name" value="FNR_nucleotide-bd"/>
</dbReference>
<evidence type="ECO:0000256" key="12">
    <source>
        <dbReference type="PIRSR" id="PIRSR006816-1"/>
    </source>
</evidence>
<comment type="caution">
    <text evidence="11">Lacks conserved residue(s) required for the propagation of feature annotation.</text>
</comment>
<comment type="subunit">
    <text evidence="11">Heterotetramer of 2 PyrK and 2 PyrD type B subunits.</text>
</comment>
<evidence type="ECO:0000256" key="4">
    <source>
        <dbReference type="ARBA" id="ARBA00022714"/>
    </source>
</evidence>
<evidence type="ECO:0000256" key="6">
    <source>
        <dbReference type="ARBA" id="ARBA00022827"/>
    </source>
</evidence>
<evidence type="ECO:0000313" key="15">
    <source>
        <dbReference type="EMBL" id="SJZ84245.1"/>
    </source>
</evidence>
<dbReference type="GO" id="GO:0016491">
    <property type="term" value="F:oxidoreductase activity"/>
    <property type="evidence" value="ECO:0007669"/>
    <property type="project" value="InterPro"/>
</dbReference>
<evidence type="ECO:0000256" key="5">
    <source>
        <dbReference type="ARBA" id="ARBA00022723"/>
    </source>
</evidence>
<keyword evidence="8 11" id="KW-0249">Electron transport</keyword>
<dbReference type="AlphaFoldDB" id="A0A1T4NYF3"/>
<keyword evidence="9 11" id="KW-0408">Iron</keyword>
<dbReference type="GO" id="GO:0046872">
    <property type="term" value="F:metal ion binding"/>
    <property type="evidence" value="ECO:0007669"/>
    <property type="project" value="UniProtKB-KW"/>
</dbReference>
<keyword evidence="5 11" id="KW-0479">Metal-binding</keyword>